<dbReference type="SUPFAM" id="SSF52172">
    <property type="entry name" value="CheY-like"/>
    <property type="match status" value="1"/>
</dbReference>
<evidence type="ECO:0000256" key="7">
    <source>
        <dbReference type="ARBA" id="ARBA00023125"/>
    </source>
</evidence>
<dbReference type="PANTHER" id="PTHR48111:SF49">
    <property type="entry name" value="HEME RESPONSE REGULATOR HSSR"/>
    <property type="match status" value="1"/>
</dbReference>
<protein>
    <recommendedName>
        <fullName evidence="11">Heme response regulator HssR</fullName>
    </recommendedName>
</protein>
<evidence type="ECO:0000256" key="8">
    <source>
        <dbReference type="ARBA" id="ARBA00023159"/>
    </source>
</evidence>
<dbReference type="CDD" id="cd17574">
    <property type="entry name" value="REC_OmpR"/>
    <property type="match status" value="1"/>
</dbReference>
<evidence type="ECO:0000256" key="9">
    <source>
        <dbReference type="ARBA" id="ARBA00023163"/>
    </source>
</evidence>
<dbReference type="SMART" id="SM00448">
    <property type="entry name" value="REC"/>
    <property type="match status" value="1"/>
</dbReference>
<dbReference type="InterPro" id="IPR001789">
    <property type="entry name" value="Sig_transdc_resp-reg_receiver"/>
</dbReference>
<evidence type="ECO:0000256" key="13">
    <source>
        <dbReference type="PROSITE-ProRule" id="PRU01091"/>
    </source>
</evidence>
<evidence type="ECO:0000313" key="17">
    <source>
        <dbReference type="Proteomes" id="UP001596990"/>
    </source>
</evidence>
<name>A0ABW3L381_9BACI</name>
<keyword evidence="9" id="KW-0804">Transcription</keyword>
<dbReference type="RefSeq" id="WP_386061469.1">
    <property type="nucleotide sequence ID" value="NZ_JBHTKL010000005.1"/>
</dbReference>
<evidence type="ECO:0000256" key="11">
    <source>
        <dbReference type="ARBA" id="ARBA00039976"/>
    </source>
</evidence>
<keyword evidence="3 12" id="KW-0597">Phosphoprotein</keyword>
<comment type="subcellular location">
    <subcellularLocation>
        <location evidence="1">Cytoplasm</location>
    </subcellularLocation>
</comment>
<dbReference type="InterPro" id="IPR011006">
    <property type="entry name" value="CheY-like_superfamily"/>
</dbReference>
<dbReference type="InterPro" id="IPR039420">
    <property type="entry name" value="WalR-like"/>
</dbReference>
<keyword evidence="2" id="KW-0963">Cytoplasm</keyword>
<evidence type="ECO:0000259" key="14">
    <source>
        <dbReference type="PROSITE" id="PS50110"/>
    </source>
</evidence>
<dbReference type="Pfam" id="PF00486">
    <property type="entry name" value="Trans_reg_C"/>
    <property type="match status" value="1"/>
</dbReference>
<keyword evidence="7 13" id="KW-0238">DNA-binding</keyword>
<feature type="domain" description="Response regulatory" evidence="14">
    <location>
        <begin position="3"/>
        <end position="116"/>
    </location>
</feature>
<evidence type="ECO:0000256" key="5">
    <source>
        <dbReference type="ARBA" id="ARBA00023015"/>
    </source>
</evidence>
<sequence>MTSILIVDDDQHILNLVEIDLTNAGYQVQKAADGQEALSVLEKQLIDLTVVDIMMPHMDGYQLTQKIRDSYDIPVIMLTAKGELHDKEKGFRSGTDDYMVKPFEPQELIFRIQAVLRRYDKVSGTVTKIGDMTIDRKSYEVQIGEHNLLLPLKEFELLALLAAHPNHVFSRNDLIEKIWGFDFEGDDRTVNVHIKRIRERLSNLTETIEIVTIRGVGYKLEVRSR</sequence>
<evidence type="ECO:0000256" key="3">
    <source>
        <dbReference type="ARBA" id="ARBA00022553"/>
    </source>
</evidence>
<evidence type="ECO:0000256" key="4">
    <source>
        <dbReference type="ARBA" id="ARBA00023012"/>
    </source>
</evidence>
<keyword evidence="4" id="KW-0902">Two-component regulatory system</keyword>
<evidence type="ECO:0000256" key="6">
    <source>
        <dbReference type="ARBA" id="ARBA00023026"/>
    </source>
</evidence>
<reference evidence="17" key="1">
    <citation type="journal article" date="2019" name="Int. J. Syst. Evol. Microbiol.">
        <title>The Global Catalogue of Microorganisms (GCM) 10K type strain sequencing project: providing services to taxonomists for standard genome sequencing and annotation.</title>
        <authorList>
            <consortium name="The Broad Institute Genomics Platform"/>
            <consortium name="The Broad Institute Genome Sequencing Center for Infectious Disease"/>
            <person name="Wu L."/>
            <person name="Ma J."/>
        </authorList>
    </citation>
    <scope>NUCLEOTIDE SEQUENCE [LARGE SCALE GENOMIC DNA]</scope>
    <source>
        <strain evidence="17">CCUG 56607</strain>
    </source>
</reference>
<dbReference type="Gene3D" id="1.10.10.10">
    <property type="entry name" value="Winged helix-like DNA-binding domain superfamily/Winged helix DNA-binding domain"/>
    <property type="match status" value="1"/>
</dbReference>
<evidence type="ECO:0000256" key="10">
    <source>
        <dbReference type="ARBA" id="ARBA00037471"/>
    </source>
</evidence>
<feature type="modified residue" description="4-aspartylphosphate" evidence="12">
    <location>
        <position position="52"/>
    </location>
</feature>
<dbReference type="Pfam" id="PF00072">
    <property type="entry name" value="Response_reg"/>
    <property type="match status" value="1"/>
</dbReference>
<accession>A0ABW3L381</accession>
<evidence type="ECO:0000313" key="16">
    <source>
        <dbReference type="EMBL" id="MFD1020237.1"/>
    </source>
</evidence>
<comment type="function">
    <text evidence="10">Member of the two-component regulatory system HssS/HssR involved in intracellular heme homeostasis and tempering of staphylococcal virulence. Phosphorylated HssR binds to a direct repeat sequence within hrtAB promoter and activates the expression of hrtAB, an efflux pump, in response to extracellular heme, hemin, hemoglobin or blood.</text>
</comment>
<dbReference type="SMART" id="SM00862">
    <property type="entry name" value="Trans_reg_C"/>
    <property type="match status" value="1"/>
</dbReference>
<evidence type="ECO:0000256" key="1">
    <source>
        <dbReference type="ARBA" id="ARBA00004496"/>
    </source>
</evidence>
<keyword evidence="6" id="KW-0843">Virulence</keyword>
<organism evidence="16 17">
    <name type="scientific">Thalassobacillus hwangdonensis</name>
    <dbReference type="NCBI Taxonomy" id="546108"/>
    <lineage>
        <taxon>Bacteria</taxon>
        <taxon>Bacillati</taxon>
        <taxon>Bacillota</taxon>
        <taxon>Bacilli</taxon>
        <taxon>Bacillales</taxon>
        <taxon>Bacillaceae</taxon>
        <taxon>Thalassobacillus</taxon>
    </lineage>
</organism>
<proteinExistence type="predicted"/>
<dbReference type="CDD" id="cd00383">
    <property type="entry name" value="trans_reg_C"/>
    <property type="match status" value="1"/>
</dbReference>
<comment type="caution">
    <text evidence="16">The sequence shown here is derived from an EMBL/GenBank/DDBJ whole genome shotgun (WGS) entry which is preliminary data.</text>
</comment>
<dbReference type="InterPro" id="IPR001867">
    <property type="entry name" value="OmpR/PhoB-type_DNA-bd"/>
</dbReference>
<feature type="DNA-binding region" description="OmpR/PhoB-type" evidence="13">
    <location>
        <begin position="124"/>
        <end position="222"/>
    </location>
</feature>
<feature type="domain" description="OmpR/PhoB-type" evidence="15">
    <location>
        <begin position="124"/>
        <end position="222"/>
    </location>
</feature>
<dbReference type="Gene3D" id="6.10.250.690">
    <property type="match status" value="1"/>
</dbReference>
<dbReference type="Proteomes" id="UP001596990">
    <property type="component" value="Unassembled WGS sequence"/>
</dbReference>
<keyword evidence="5" id="KW-0805">Transcription regulation</keyword>
<keyword evidence="8" id="KW-0010">Activator</keyword>
<dbReference type="EMBL" id="JBHTKL010000005">
    <property type="protein sequence ID" value="MFD1020237.1"/>
    <property type="molecule type" value="Genomic_DNA"/>
</dbReference>
<evidence type="ECO:0000256" key="12">
    <source>
        <dbReference type="PROSITE-ProRule" id="PRU00169"/>
    </source>
</evidence>
<evidence type="ECO:0000259" key="15">
    <source>
        <dbReference type="PROSITE" id="PS51755"/>
    </source>
</evidence>
<dbReference type="PROSITE" id="PS51755">
    <property type="entry name" value="OMPR_PHOB"/>
    <property type="match status" value="1"/>
</dbReference>
<dbReference type="PROSITE" id="PS50110">
    <property type="entry name" value="RESPONSE_REGULATORY"/>
    <property type="match status" value="1"/>
</dbReference>
<keyword evidence="17" id="KW-1185">Reference proteome</keyword>
<dbReference type="PANTHER" id="PTHR48111">
    <property type="entry name" value="REGULATOR OF RPOS"/>
    <property type="match status" value="1"/>
</dbReference>
<dbReference type="InterPro" id="IPR036388">
    <property type="entry name" value="WH-like_DNA-bd_sf"/>
</dbReference>
<dbReference type="Gene3D" id="3.40.50.2300">
    <property type="match status" value="1"/>
</dbReference>
<gene>
    <name evidence="16" type="ORF">ACFQ2J_13700</name>
</gene>
<evidence type="ECO:0000256" key="2">
    <source>
        <dbReference type="ARBA" id="ARBA00022490"/>
    </source>
</evidence>